<organism evidence="1 2">
    <name type="scientific">Scheffersomyces spartinae</name>
    <dbReference type="NCBI Taxonomy" id="45513"/>
    <lineage>
        <taxon>Eukaryota</taxon>
        <taxon>Fungi</taxon>
        <taxon>Dikarya</taxon>
        <taxon>Ascomycota</taxon>
        <taxon>Saccharomycotina</taxon>
        <taxon>Pichiomycetes</taxon>
        <taxon>Debaryomycetaceae</taxon>
        <taxon>Scheffersomyces</taxon>
    </lineage>
</organism>
<gene>
    <name evidence="1" type="ORF">KQ657_004756</name>
</gene>
<evidence type="ECO:0000313" key="1">
    <source>
        <dbReference type="EMBL" id="KAG7194541.1"/>
    </source>
</evidence>
<protein>
    <submittedName>
        <fullName evidence="1">Uncharacterized protein</fullName>
    </submittedName>
</protein>
<sequence length="321" mass="36448">MSTGRYFLTGAVILGSAIYYDQNVQPIFPDWVRQKEVEIPHRLHQEQQRFSLDISSKYNKDVKPRIETFGSQVSAKTSALKDEVVDKAQSVTDRFKQSKVYKDTDDYLNKVDAEAKRLAEPDEDKSYMRQAMIGYIDWVNKIATGKDYVMQEEYVIIDEPQGQSWSLYLYDKSGLHYASNKVAQLFGESKSEAELKGEQLNARLKDLGDDAKRTGDKVAKEANAKYYEAKLAVSDLYEDAKKNVNQKLDKASAAAEAQKQKAIDDYYRSKKDLDDVMAKGDAAKARDVEAAKQKLNLAYASLRLFGDNVIKEANDKLDKLK</sequence>
<evidence type="ECO:0000313" key="2">
    <source>
        <dbReference type="Proteomes" id="UP000790833"/>
    </source>
</evidence>
<dbReference type="EMBL" id="JAHMUF010000007">
    <property type="protein sequence ID" value="KAG7194541.1"/>
    <property type="molecule type" value="Genomic_DNA"/>
</dbReference>
<proteinExistence type="predicted"/>
<name>A0A9P7VBL9_9ASCO</name>
<dbReference type="OrthoDB" id="4085621at2759"/>
<keyword evidence="2" id="KW-1185">Reference proteome</keyword>
<accession>A0A9P7VBL9</accession>
<dbReference type="GeneID" id="66118130"/>
<dbReference type="AlphaFoldDB" id="A0A9P7VBL9"/>
<dbReference type="Proteomes" id="UP000790833">
    <property type="component" value="Unassembled WGS sequence"/>
</dbReference>
<dbReference type="RefSeq" id="XP_043050088.1">
    <property type="nucleotide sequence ID" value="XM_043195422.1"/>
</dbReference>
<comment type="caution">
    <text evidence="1">The sequence shown here is derived from an EMBL/GenBank/DDBJ whole genome shotgun (WGS) entry which is preliminary data.</text>
</comment>
<reference evidence="1" key="1">
    <citation type="submission" date="2021-03" db="EMBL/GenBank/DDBJ databases">
        <authorList>
            <person name="Palmer J.M."/>
        </authorList>
    </citation>
    <scope>NUCLEOTIDE SEQUENCE</scope>
    <source>
        <strain evidence="1">ARV_011</strain>
    </source>
</reference>